<comment type="subcellular location">
    <subcellularLocation>
        <location evidence="1">Membrane</location>
        <topology evidence="1">Multi-pass membrane protein</topology>
    </subcellularLocation>
</comment>
<evidence type="ECO:0000313" key="7">
    <source>
        <dbReference type="EMBL" id="MBC5995039.1"/>
    </source>
</evidence>
<feature type="domain" description="SLC26A/SulP transporter" evidence="6">
    <location>
        <begin position="8"/>
        <end position="394"/>
    </location>
</feature>
<keyword evidence="8" id="KW-1185">Reference proteome</keyword>
<feature type="transmembrane region" description="Helical" evidence="5">
    <location>
        <begin position="389"/>
        <end position="420"/>
    </location>
</feature>
<dbReference type="Pfam" id="PF00916">
    <property type="entry name" value="Sulfate_transp"/>
    <property type="match status" value="1"/>
</dbReference>
<feature type="transmembrane region" description="Helical" evidence="5">
    <location>
        <begin position="36"/>
        <end position="53"/>
    </location>
</feature>
<dbReference type="InterPro" id="IPR001902">
    <property type="entry name" value="SLC26A/SulP_fam"/>
</dbReference>
<dbReference type="InterPro" id="IPR011547">
    <property type="entry name" value="SLC26A/SulP_dom"/>
</dbReference>
<accession>A0A923NBB0</accession>
<keyword evidence="3 5" id="KW-1133">Transmembrane helix</keyword>
<dbReference type="EMBL" id="JACRVF010000008">
    <property type="protein sequence ID" value="MBC5995039.1"/>
    <property type="molecule type" value="Genomic_DNA"/>
</dbReference>
<feature type="transmembrane region" description="Helical" evidence="5">
    <location>
        <begin position="258"/>
        <end position="279"/>
    </location>
</feature>
<feature type="transmembrane region" description="Helical" evidence="5">
    <location>
        <begin position="339"/>
        <end position="368"/>
    </location>
</feature>
<evidence type="ECO:0000256" key="3">
    <source>
        <dbReference type="ARBA" id="ARBA00022989"/>
    </source>
</evidence>
<gene>
    <name evidence="7" type="ORF">H8S84_19490</name>
</gene>
<dbReference type="GO" id="GO:0016020">
    <property type="term" value="C:membrane"/>
    <property type="evidence" value="ECO:0007669"/>
    <property type="project" value="UniProtKB-SubCell"/>
</dbReference>
<sequence length="519" mass="55764">MLSFKEIKHDLPAGIVVFLVAVPLCLGIAMASGAPLFSGIIAGIVGGIVVTLISGSQLGVSGPAAGLAVIVLNAIQDLGNFEVFLAAVVLAGVIQLALGFLKAGDIGYYFPTSVIKGMLAGIGVIIILKQIPHAFGYDENFQGNMHFLEPQGGTTFSEIFKAINYITPAAVIISVLSLFILIFWEQVLAKKSRVFQLIQGPLVVVLMGIALNVVFANFFPQITLRDNHLVVLPEADSIGGFFGLFTTPDFSGIFSYKVLFLAGTLAVVASLETLLCLEATDKLDPYKRISPANRELKAQGVGNIVSGLIGGLPLTQVIVRSSANIQSGGRTKLSAFIHGLLILICVMAIPNVLNMIPLASLAAILLMVGYKLAKPALFKSMYRSGMMQFLPFVVTIIAIVFTDLLTGIGIGMAVAIFFILKNSYSVSHFMHKEKSANGGELYHMVLAEEVTFLNKGNILRTLRKVPEGAELVIDYTNSAIVDHDVKELIEDFKETAHTKNIKLTIHKIDQEEAKVHTPL</sequence>
<keyword evidence="2 5" id="KW-0812">Transmembrane</keyword>
<comment type="caution">
    <text evidence="7">The sequence shown here is derived from an EMBL/GenBank/DDBJ whole genome shotgun (WGS) entry which is preliminary data.</text>
</comment>
<feature type="transmembrane region" description="Helical" evidence="5">
    <location>
        <begin position="108"/>
        <end position="128"/>
    </location>
</feature>
<evidence type="ECO:0000256" key="2">
    <source>
        <dbReference type="ARBA" id="ARBA00022692"/>
    </source>
</evidence>
<dbReference type="GO" id="GO:0055085">
    <property type="term" value="P:transmembrane transport"/>
    <property type="evidence" value="ECO:0007669"/>
    <property type="project" value="InterPro"/>
</dbReference>
<evidence type="ECO:0000256" key="1">
    <source>
        <dbReference type="ARBA" id="ARBA00004141"/>
    </source>
</evidence>
<reference evidence="7" key="1">
    <citation type="submission" date="2020-08" db="EMBL/GenBank/DDBJ databases">
        <title>Pontibacter sp. SD6 16S ribosomal RNA gene Genome sequencing and assembly.</title>
        <authorList>
            <person name="Kang M."/>
        </authorList>
    </citation>
    <scope>NUCLEOTIDE SEQUENCE</scope>
    <source>
        <strain evidence="7">SD6</strain>
    </source>
</reference>
<dbReference type="PANTHER" id="PTHR11814">
    <property type="entry name" value="SULFATE TRANSPORTER"/>
    <property type="match status" value="1"/>
</dbReference>
<name>A0A923NBB0_9BACT</name>
<evidence type="ECO:0000313" key="8">
    <source>
        <dbReference type="Proteomes" id="UP000603640"/>
    </source>
</evidence>
<feature type="transmembrane region" description="Helical" evidence="5">
    <location>
        <begin position="196"/>
        <end position="219"/>
    </location>
</feature>
<dbReference type="AlphaFoldDB" id="A0A923NBB0"/>
<dbReference type="Proteomes" id="UP000603640">
    <property type="component" value="Unassembled WGS sequence"/>
</dbReference>
<evidence type="ECO:0000259" key="6">
    <source>
        <dbReference type="Pfam" id="PF00916"/>
    </source>
</evidence>
<feature type="transmembrane region" description="Helical" evidence="5">
    <location>
        <begin position="300"/>
        <end position="319"/>
    </location>
</feature>
<evidence type="ECO:0000256" key="5">
    <source>
        <dbReference type="SAM" id="Phobius"/>
    </source>
</evidence>
<dbReference type="RefSeq" id="WP_187069065.1">
    <property type="nucleotide sequence ID" value="NZ_JACRVF010000008.1"/>
</dbReference>
<organism evidence="7 8">
    <name type="scientific">Pontibacter cellulosilyticus</name>
    <dbReference type="NCBI Taxonomy" id="1720253"/>
    <lineage>
        <taxon>Bacteria</taxon>
        <taxon>Pseudomonadati</taxon>
        <taxon>Bacteroidota</taxon>
        <taxon>Cytophagia</taxon>
        <taxon>Cytophagales</taxon>
        <taxon>Hymenobacteraceae</taxon>
        <taxon>Pontibacter</taxon>
    </lineage>
</organism>
<proteinExistence type="predicted"/>
<evidence type="ECO:0000256" key="4">
    <source>
        <dbReference type="ARBA" id="ARBA00023136"/>
    </source>
</evidence>
<protein>
    <submittedName>
        <fullName evidence="7">SulP family inorganic anion transporter</fullName>
    </submittedName>
</protein>
<feature type="transmembrane region" description="Helical" evidence="5">
    <location>
        <begin position="12"/>
        <end position="30"/>
    </location>
</feature>
<feature type="transmembrane region" description="Helical" evidence="5">
    <location>
        <begin position="162"/>
        <end position="184"/>
    </location>
</feature>
<keyword evidence="4 5" id="KW-0472">Membrane</keyword>
<feature type="transmembrane region" description="Helical" evidence="5">
    <location>
        <begin position="81"/>
        <end position="101"/>
    </location>
</feature>